<dbReference type="PANTHER" id="PTHR34406">
    <property type="entry name" value="PROTEIN YCEI"/>
    <property type="match status" value="1"/>
</dbReference>
<dbReference type="Proteomes" id="UP000318080">
    <property type="component" value="Unassembled WGS sequence"/>
</dbReference>
<evidence type="ECO:0000256" key="2">
    <source>
        <dbReference type="SAM" id="Phobius"/>
    </source>
</evidence>
<dbReference type="InterPro" id="IPR007372">
    <property type="entry name" value="Lipid/polyisoprenoid-bd_YceI"/>
</dbReference>
<dbReference type="Pfam" id="PF04264">
    <property type="entry name" value="YceI"/>
    <property type="match status" value="1"/>
</dbReference>
<evidence type="ECO:0000256" key="1">
    <source>
        <dbReference type="ARBA" id="ARBA00008812"/>
    </source>
</evidence>
<feature type="transmembrane region" description="Helical" evidence="2">
    <location>
        <begin position="12"/>
        <end position="32"/>
    </location>
</feature>
<dbReference type="PANTHER" id="PTHR34406:SF1">
    <property type="entry name" value="PROTEIN YCEI"/>
    <property type="match status" value="1"/>
</dbReference>
<evidence type="ECO:0000259" key="3">
    <source>
        <dbReference type="SMART" id="SM00867"/>
    </source>
</evidence>
<dbReference type="AlphaFoldDB" id="A0A540R5U6"/>
<proteinExistence type="inferred from homology"/>
<reference evidence="4 5" key="1">
    <citation type="submission" date="2019-06" db="EMBL/GenBank/DDBJ databases">
        <title>Draft genome of C. phoceense Strain 272.</title>
        <authorList>
            <person name="Pacheco L.G.C."/>
            <person name="Barberis C.M."/>
            <person name="Almuzara M.N."/>
            <person name="Traglia G.M."/>
            <person name="Santos C.S."/>
            <person name="Rocha D.J.P.G."/>
            <person name="Aguiar E.R.G.R."/>
            <person name="Vay C.A."/>
        </authorList>
    </citation>
    <scope>NUCLEOTIDE SEQUENCE [LARGE SCALE GENOMIC DNA]</scope>
    <source>
        <strain evidence="4 5">272</strain>
    </source>
</reference>
<organism evidence="4 5">
    <name type="scientific">Corynebacterium phoceense</name>
    <dbReference type="NCBI Taxonomy" id="1686286"/>
    <lineage>
        <taxon>Bacteria</taxon>
        <taxon>Bacillati</taxon>
        <taxon>Actinomycetota</taxon>
        <taxon>Actinomycetes</taxon>
        <taxon>Mycobacteriales</taxon>
        <taxon>Corynebacteriaceae</taxon>
        <taxon>Corynebacterium</taxon>
    </lineage>
</organism>
<dbReference type="STRING" id="1686286.GCA_900092335_01772"/>
<gene>
    <name evidence="4" type="ORF">EJK80_08795</name>
</gene>
<evidence type="ECO:0000313" key="4">
    <source>
        <dbReference type="EMBL" id="TQE43102.1"/>
    </source>
</evidence>
<dbReference type="Gene3D" id="2.40.128.110">
    <property type="entry name" value="Lipid/polyisoprenoid-binding, YceI-like"/>
    <property type="match status" value="1"/>
</dbReference>
<dbReference type="EMBL" id="VHIR01000012">
    <property type="protein sequence ID" value="TQE43102.1"/>
    <property type="molecule type" value="Genomic_DNA"/>
</dbReference>
<keyword evidence="2" id="KW-0812">Transmembrane</keyword>
<dbReference type="RefSeq" id="WP_141629057.1">
    <property type="nucleotide sequence ID" value="NZ_VHIR01000012.1"/>
</dbReference>
<comment type="similarity">
    <text evidence="1">Belongs to the UPF0312 family.</text>
</comment>
<dbReference type="InterPro" id="IPR036761">
    <property type="entry name" value="TTHA0802/YceI-like_sf"/>
</dbReference>
<keyword evidence="2" id="KW-1133">Transmembrane helix</keyword>
<dbReference type="SUPFAM" id="SSF101874">
    <property type="entry name" value="YceI-like"/>
    <property type="match status" value="1"/>
</dbReference>
<comment type="caution">
    <text evidence="4">The sequence shown here is derived from an EMBL/GenBank/DDBJ whole genome shotgun (WGS) entry which is preliminary data.</text>
</comment>
<dbReference type="SMART" id="SM00867">
    <property type="entry name" value="YceI"/>
    <property type="match status" value="1"/>
</dbReference>
<evidence type="ECO:0000313" key="5">
    <source>
        <dbReference type="Proteomes" id="UP000318080"/>
    </source>
</evidence>
<name>A0A540R5U6_9CORY</name>
<protein>
    <submittedName>
        <fullName evidence="4">YceI family protein</fullName>
    </submittedName>
</protein>
<sequence length="234" mass="25487">MKNLLANRKLVITFFIVIIVLLTLVAFVPLVISLVSGRGVQTEGVNASHAKAAEVELDGDWTVTKGKPDNHTSVGFTFHEVLPAEKKDTSGSTTAVSGDATIENNVLEQGTITVDMNELTTDKKVRDQNMKSKLFEITTYPEATFMVTKPVDLSAVPDDGTIGKVSLTGDLTIKDQTHEVTEDFDVLRDGKELVVGGDIPINRTDYDVNTPELIAAKIDEDGFINIRISFKHAN</sequence>
<feature type="domain" description="Lipid/polyisoprenoid-binding YceI-like" evidence="3">
    <location>
        <begin position="60"/>
        <end position="231"/>
    </location>
</feature>
<keyword evidence="2" id="KW-0472">Membrane</keyword>
<accession>A0A540R5U6</accession>
<keyword evidence="5" id="KW-1185">Reference proteome</keyword>